<accession>A0ABP6RRI5</accession>
<keyword evidence="2" id="KW-0560">Oxidoreductase</keyword>
<keyword evidence="6" id="KW-1185">Reference proteome</keyword>
<feature type="compositionally biased region" description="Low complexity" evidence="4">
    <location>
        <begin position="71"/>
        <end position="81"/>
    </location>
</feature>
<organism evidence="5 6">
    <name type="scientific">Saccharopolyspora gregorii</name>
    <dbReference type="NCBI Taxonomy" id="33914"/>
    <lineage>
        <taxon>Bacteria</taxon>
        <taxon>Bacillati</taxon>
        <taxon>Actinomycetota</taxon>
        <taxon>Actinomycetes</taxon>
        <taxon>Pseudonocardiales</taxon>
        <taxon>Pseudonocardiaceae</taxon>
        <taxon>Saccharopolyspora</taxon>
    </lineage>
</organism>
<dbReference type="PANTHER" id="PTHR24321">
    <property type="entry name" value="DEHYDROGENASES, SHORT CHAIN"/>
    <property type="match status" value="1"/>
</dbReference>
<evidence type="ECO:0000313" key="6">
    <source>
        <dbReference type="Proteomes" id="UP001500483"/>
    </source>
</evidence>
<dbReference type="EMBL" id="BAAAYK010000038">
    <property type="protein sequence ID" value="GAA3360022.1"/>
    <property type="molecule type" value="Genomic_DNA"/>
</dbReference>
<dbReference type="PANTHER" id="PTHR24321:SF8">
    <property type="entry name" value="ESTRADIOL 17-BETA-DEHYDROGENASE 8-RELATED"/>
    <property type="match status" value="1"/>
</dbReference>
<comment type="similarity">
    <text evidence="1 3">Belongs to the short-chain dehydrogenases/reductases (SDR) family.</text>
</comment>
<dbReference type="InterPro" id="IPR020904">
    <property type="entry name" value="Sc_DH/Rdtase_CS"/>
</dbReference>
<dbReference type="PRINTS" id="PR00081">
    <property type="entry name" value="GDHRDH"/>
</dbReference>
<dbReference type="PROSITE" id="PS00061">
    <property type="entry name" value="ADH_SHORT"/>
    <property type="match status" value="1"/>
</dbReference>
<dbReference type="Proteomes" id="UP001500483">
    <property type="component" value="Unassembled WGS sequence"/>
</dbReference>
<evidence type="ECO:0000256" key="1">
    <source>
        <dbReference type="ARBA" id="ARBA00006484"/>
    </source>
</evidence>
<dbReference type="PRINTS" id="PR00080">
    <property type="entry name" value="SDRFAMILY"/>
</dbReference>
<evidence type="ECO:0000313" key="5">
    <source>
        <dbReference type="EMBL" id="GAA3360022.1"/>
    </source>
</evidence>
<dbReference type="InterPro" id="IPR036291">
    <property type="entry name" value="NAD(P)-bd_dom_sf"/>
</dbReference>
<dbReference type="CDD" id="cd05233">
    <property type="entry name" value="SDR_c"/>
    <property type="match status" value="1"/>
</dbReference>
<dbReference type="SUPFAM" id="SSF51735">
    <property type="entry name" value="NAD(P)-binding Rossmann-fold domains"/>
    <property type="match status" value="1"/>
</dbReference>
<dbReference type="InterPro" id="IPR002347">
    <property type="entry name" value="SDR_fam"/>
</dbReference>
<evidence type="ECO:0000256" key="4">
    <source>
        <dbReference type="SAM" id="MobiDB-lite"/>
    </source>
</evidence>
<evidence type="ECO:0008006" key="7">
    <source>
        <dbReference type="Google" id="ProtNLM"/>
    </source>
</evidence>
<sequence length="341" mass="35219">MTATPLSPESTVAEWLDHPAGGPILRRMLAENGQSAAALRSVRRFRMSRLVALSGGRLSAEEVDRLAAEANATATPDAAGAPTPPPRPEWRERTTPGRFTGSTAIITGAGSGIGRATASRVAREGGRVVAADVDPGRLDALVAEHAEHEVVPVRADITDPDGIAAIVAAADGRVDALANIAGITDGMVPLHEVDDELWHRVFEVNLHGAFRLTRAVLPLMRAAGRGSIVNVSSEAALRGSTAGTAYTASKHAVVGLTRSAAFMYGPDGIRVNSVAPGGVATGIEGAMNSALGRERIEPTLAALPDIAEPEHVAASIAFLLSEDSVNLNGVLLPSDGGWSVQ</sequence>
<feature type="region of interest" description="Disordered" evidence="4">
    <location>
        <begin position="71"/>
        <end position="103"/>
    </location>
</feature>
<protein>
    <recommendedName>
        <fullName evidence="7">SDR family oxidoreductase</fullName>
    </recommendedName>
</protein>
<name>A0ABP6RRI5_9PSEU</name>
<gene>
    <name evidence="5" type="ORF">GCM10020366_38350</name>
</gene>
<dbReference type="Gene3D" id="3.40.50.720">
    <property type="entry name" value="NAD(P)-binding Rossmann-like Domain"/>
    <property type="match status" value="1"/>
</dbReference>
<evidence type="ECO:0000256" key="3">
    <source>
        <dbReference type="RuleBase" id="RU000363"/>
    </source>
</evidence>
<reference evidence="6" key="1">
    <citation type="journal article" date="2019" name="Int. J. Syst. Evol. Microbiol.">
        <title>The Global Catalogue of Microorganisms (GCM) 10K type strain sequencing project: providing services to taxonomists for standard genome sequencing and annotation.</title>
        <authorList>
            <consortium name="The Broad Institute Genomics Platform"/>
            <consortium name="The Broad Institute Genome Sequencing Center for Infectious Disease"/>
            <person name="Wu L."/>
            <person name="Ma J."/>
        </authorList>
    </citation>
    <scope>NUCLEOTIDE SEQUENCE [LARGE SCALE GENOMIC DNA]</scope>
    <source>
        <strain evidence="6">JCM 9687</strain>
    </source>
</reference>
<proteinExistence type="inferred from homology"/>
<dbReference type="Pfam" id="PF00106">
    <property type="entry name" value="adh_short"/>
    <property type="match status" value="1"/>
</dbReference>
<dbReference type="RefSeq" id="WP_344928416.1">
    <property type="nucleotide sequence ID" value="NZ_BAAAYK010000038.1"/>
</dbReference>
<comment type="caution">
    <text evidence="5">The sequence shown here is derived from an EMBL/GenBank/DDBJ whole genome shotgun (WGS) entry which is preliminary data.</text>
</comment>
<evidence type="ECO:0000256" key="2">
    <source>
        <dbReference type="ARBA" id="ARBA00023002"/>
    </source>
</evidence>